<dbReference type="Proteomes" id="UP000015100">
    <property type="component" value="Unassembled WGS sequence"/>
</dbReference>
<dbReference type="OMA" id="PVPRFEC"/>
<evidence type="ECO:0000313" key="2">
    <source>
        <dbReference type="EMBL" id="EPS39889.1"/>
    </source>
</evidence>
<proteinExistence type="predicted"/>
<protein>
    <submittedName>
        <fullName evidence="2">Uncharacterized protein</fullName>
    </submittedName>
</protein>
<sequence>MRFSTLLLTLLPATPIILAQGLFDDAFTVPWSGTVGPVPRFECTCDCGDEAISKQVTIDLCKQAIELGRKKEIKLLDDGKCAFWGLDVQLYPGELGGAWGKEVCTEKGCSASSACDYVACSGVERKKWVAPAPVVKEGKKFRA</sequence>
<feature type="signal peptide" evidence="1">
    <location>
        <begin position="1"/>
        <end position="19"/>
    </location>
</feature>
<dbReference type="EMBL" id="AQGS01000443">
    <property type="protein sequence ID" value="EPS39889.1"/>
    <property type="molecule type" value="Genomic_DNA"/>
</dbReference>
<dbReference type="OrthoDB" id="5388062at2759"/>
<keyword evidence="3" id="KW-1185">Reference proteome</keyword>
<dbReference type="AlphaFoldDB" id="S8AAF6"/>
<reference evidence="2 3" key="1">
    <citation type="journal article" date="2013" name="PLoS Genet.">
        <title>Genomic mechanisms accounting for the adaptation to parasitism in nematode-trapping fungi.</title>
        <authorList>
            <person name="Meerupati T."/>
            <person name="Andersson K.M."/>
            <person name="Friman E."/>
            <person name="Kumar D."/>
            <person name="Tunlid A."/>
            <person name="Ahren D."/>
        </authorList>
    </citation>
    <scope>NUCLEOTIDE SEQUENCE [LARGE SCALE GENOMIC DNA]</scope>
    <source>
        <strain evidence="2 3">CBS 200.50</strain>
    </source>
</reference>
<evidence type="ECO:0000256" key="1">
    <source>
        <dbReference type="SAM" id="SignalP"/>
    </source>
</evidence>
<organism evidence="2 3">
    <name type="scientific">Dactylellina haptotyla (strain CBS 200.50)</name>
    <name type="common">Nematode-trapping fungus</name>
    <name type="synonym">Monacrosporium haptotylum</name>
    <dbReference type="NCBI Taxonomy" id="1284197"/>
    <lineage>
        <taxon>Eukaryota</taxon>
        <taxon>Fungi</taxon>
        <taxon>Dikarya</taxon>
        <taxon>Ascomycota</taxon>
        <taxon>Pezizomycotina</taxon>
        <taxon>Orbiliomycetes</taxon>
        <taxon>Orbiliales</taxon>
        <taxon>Orbiliaceae</taxon>
        <taxon>Dactylellina</taxon>
    </lineage>
</organism>
<gene>
    <name evidence="2" type="ORF">H072_6373</name>
</gene>
<evidence type="ECO:0000313" key="3">
    <source>
        <dbReference type="Proteomes" id="UP000015100"/>
    </source>
</evidence>
<reference evidence="3" key="2">
    <citation type="submission" date="2013-04" db="EMBL/GenBank/DDBJ databases">
        <title>Genomic mechanisms accounting for the adaptation to parasitism in nematode-trapping fungi.</title>
        <authorList>
            <person name="Ahren D.G."/>
        </authorList>
    </citation>
    <scope>NUCLEOTIDE SEQUENCE [LARGE SCALE GENOMIC DNA]</scope>
    <source>
        <strain evidence="3">CBS 200.50</strain>
    </source>
</reference>
<dbReference type="HOGENOM" id="CLU_1777004_0_0_1"/>
<comment type="caution">
    <text evidence="2">The sequence shown here is derived from an EMBL/GenBank/DDBJ whole genome shotgun (WGS) entry which is preliminary data.</text>
</comment>
<accession>S8AAF6</accession>
<feature type="chain" id="PRO_5004560350" evidence="1">
    <location>
        <begin position="20"/>
        <end position="143"/>
    </location>
</feature>
<name>S8AAF6_DACHA</name>
<keyword evidence="1" id="KW-0732">Signal</keyword>